<accession>A0A8X6PZM0</accession>
<feature type="region of interest" description="Disordered" evidence="1">
    <location>
        <begin position="114"/>
        <end position="134"/>
    </location>
</feature>
<comment type="caution">
    <text evidence="2">The sequence shown here is derived from an EMBL/GenBank/DDBJ whole genome shotgun (WGS) entry which is preliminary data.</text>
</comment>
<dbReference type="EMBL" id="BMAW01120975">
    <property type="protein sequence ID" value="GFT91775.1"/>
    <property type="molecule type" value="Genomic_DNA"/>
</dbReference>
<dbReference type="Proteomes" id="UP000887013">
    <property type="component" value="Unassembled WGS sequence"/>
</dbReference>
<feature type="compositionally biased region" description="Acidic residues" evidence="1">
    <location>
        <begin position="115"/>
        <end position="124"/>
    </location>
</feature>
<reference evidence="2" key="1">
    <citation type="submission" date="2020-08" db="EMBL/GenBank/DDBJ databases">
        <title>Multicomponent nature underlies the extraordinary mechanical properties of spider dragline silk.</title>
        <authorList>
            <person name="Kono N."/>
            <person name="Nakamura H."/>
            <person name="Mori M."/>
            <person name="Yoshida Y."/>
            <person name="Ohtoshi R."/>
            <person name="Malay A.D."/>
            <person name="Moran D.A.P."/>
            <person name="Tomita M."/>
            <person name="Numata K."/>
            <person name="Arakawa K."/>
        </authorList>
    </citation>
    <scope>NUCLEOTIDE SEQUENCE</scope>
</reference>
<feature type="region of interest" description="Disordered" evidence="1">
    <location>
        <begin position="1"/>
        <end position="26"/>
    </location>
</feature>
<organism evidence="2 3">
    <name type="scientific">Nephila pilipes</name>
    <name type="common">Giant wood spider</name>
    <name type="synonym">Nephila maculata</name>
    <dbReference type="NCBI Taxonomy" id="299642"/>
    <lineage>
        <taxon>Eukaryota</taxon>
        <taxon>Metazoa</taxon>
        <taxon>Ecdysozoa</taxon>
        <taxon>Arthropoda</taxon>
        <taxon>Chelicerata</taxon>
        <taxon>Arachnida</taxon>
        <taxon>Araneae</taxon>
        <taxon>Araneomorphae</taxon>
        <taxon>Entelegynae</taxon>
        <taxon>Araneoidea</taxon>
        <taxon>Nephilidae</taxon>
        <taxon>Nephila</taxon>
    </lineage>
</organism>
<evidence type="ECO:0000256" key="1">
    <source>
        <dbReference type="SAM" id="MobiDB-lite"/>
    </source>
</evidence>
<feature type="compositionally biased region" description="Acidic residues" evidence="1">
    <location>
        <begin position="1"/>
        <end position="17"/>
    </location>
</feature>
<evidence type="ECO:0000313" key="2">
    <source>
        <dbReference type="EMBL" id="GFT91775.1"/>
    </source>
</evidence>
<dbReference type="AlphaFoldDB" id="A0A8X6PZM0"/>
<protein>
    <submittedName>
        <fullName evidence="2">Uncharacterized protein</fullName>
    </submittedName>
</protein>
<proteinExistence type="predicted"/>
<evidence type="ECO:0000313" key="3">
    <source>
        <dbReference type="Proteomes" id="UP000887013"/>
    </source>
</evidence>
<name>A0A8X6PZM0_NEPPI</name>
<gene>
    <name evidence="2" type="ORF">NPIL_337441</name>
</gene>
<keyword evidence="3" id="KW-1185">Reference proteome</keyword>
<sequence length="146" mass="16780">MALSDWDDSDWTTDEEATCSSSCSITSESEDEQLHLENEVSKKPILNSTAKFLRKSERKIGEGLLEKMKQYYDYLKEMISFLVSQAERYIAMDDVSKLEEMNIKSMRDFGLDSDVGFEDTDTDDESHSDSEMDLPTLQYLNISTEL</sequence>